<comment type="function">
    <text evidence="2 13">Accessory subunit of the mitochondrial membrane respiratory chain NADH dehydrogenase (Complex I), that is believed not to be involved in catalysis. Complex I functions in the transfer of electrons from NADH to the respiratory chain. The immediate electron acceptor for the enzyme is believed to be ubiquinone.</text>
</comment>
<accession>A0A6A7FQ76</accession>
<keyword evidence="7 13" id="KW-0285">Flavoprotein</keyword>
<evidence type="ECO:0000256" key="6">
    <source>
        <dbReference type="ARBA" id="ARBA00022448"/>
    </source>
</evidence>
<evidence type="ECO:0000256" key="11">
    <source>
        <dbReference type="ARBA" id="ARBA00022982"/>
    </source>
</evidence>
<evidence type="ECO:0000256" key="5">
    <source>
        <dbReference type="ARBA" id="ARBA00017279"/>
    </source>
</evidence>
<dbReference type="EMBL" id="IACT01000816">
    <property type="protein sequence ID" value="LAC20195.1"/>
    <property type="molecule type" value="mRNA"/>
</dbReference>
<evidence type="ECO:0000313" key="15">
    <source>
        <dbReference type="EMBL" id="LAC20195.1"/>
    </source>
</evidence>
<dbReference type="InterPro" id="IPR050566">
    <property type="entry name" value="Deoxyribonucleoside_kinase"/>
</dbReference>
<dbReference type="AlphaFoldDB" id="A0A6A7FQ76"/>
<dbReference type="PIRSF" id="PIRSF000543">
    <property type="entry name" value="NADH_UQ_42KD"/>
    <property type="match status" value="1"/>
</dbReference>
<proteinExistence type="evidence at transcript level"/>
<name>A0A6A7FQ76_9CRUS</name>
<comment type="similarity">
    <text evidence="4 13">Belongs to the complex I NDUFA10 subunit family.</text>
</comment>
<evidence type="ECO:0000256" key="3">
    <source>
        <dbReference type="ARBA" id="ARBA00004305"/>
    </source>
</evidence>
<sequence>MAGTVSAVVATVRQRGIVSLARCSLPLLSGAKTFDLSQIEQRRGIVSKSMRLPDYKRKAPFPYTEKRYNLWRAIFDDTTQRFDENSKILVVDGPPSGNKAKLAMGIAEELDMMYMPGANLDERYINKYGYDLRSVNDQLPPNVRCFDINDFLRDPNHWLVAKMQFELMRIRFGQYLDALSHVLNTGQGVVMNRSIYSEGVFVDTMAEHGFITKKAQSFYFETLEQGDYEFMRPHLVIYLDIPVQQVLKNIKDRNRPEEVNSPFYTAKVLASLEKNYKEKYLRKMAKHAEVLVYNWKEEGDPEVVVEDIERINFDKYTDYDLKLEDWRFDKEWDWKYKRIMFSQYREHLLSDLILPKLNVPELVATADEVMTFYDVYENKVPGNKYLHGFNKDLGDSYLFKLKSDSLIK</sequence>
<dbReference type="InterPro" id="IPR027417">
    <property type="entry name" value="P-loop_NTPase"/>
</dbReference>
<organism evidence="15">
    <name type="scientific">Hirondellea gigas</name>
    <dbReference type="NCBI Taxonomy" id="1518452"/>
    <lineage>
        <taxon>Eukaryota</taxon>
        <taxon>Metazoa</taxon>
        <taxon>Ecdysozoa</taxon>
        <taxon>Arthropoda</taxon>
        <taxon>Crustacea</taxon>
        <taxon>Multicrustacea</taxon>
        <taxon>Malacostraca</taxon>
        <taxon>Eumalacostraca</taxon>
        <taxon>Peracarida</taxon>
        <taxon>Amphipoda</taxon>
        <taxon>Amphilochidea</taxon>
        <taxon>Lysianassida</taxon>
        <taxon>Lysianassidira</taxon>
        <taxon>Lysianassoidea</taxon>
        <taxon>Lysianassidae</taxon>
        <taxon>Hirondellea</taxon>
    </lineage>
</organism>
<dbReference type="InterPro" id="IPR015828">
    <property type="entry name" value="NDUFA10"/>
</dbReference>
<evidence type="ECO:0000256" key="7">
    <source>
        <dbReference type="ARBA" id="ARBA00022630"/>
    </source>
</evidence>
<reference evidence="15" key="1">
    <citation type="submission" date="2017-11" db="EMBL/GenBank/DDBJ databases">
        <title>The sensing device of the deep-sea amphipod.</title>
        <authorList>
            <person name="Kobayashi H."/>
            <person name="Nagahama T."/>
            <person name="Arai W."/>
            <person name="Sasagawa Y."/>
            <person name="Umeda M."/>
            <person name="Hayashi T."/>
            <person name="Nikaido I."/>
            <person name="Watanabe H."/>
            <person name="Oguri K."/>
            <person name="Kitazato H."/>
            <person name="Fujioka K."/>
            <person name="Kido Y."/>
            <person name="Takami H."/>
        </authorList>
    </citation>
    <scope>NUCLEOTIDE SEQUENCE</scope>
    <source>
        <tissue evidence="15">Whole body</tissue>
    </source>
</reference>
<dbReference type="PANTHER" id="PTHR10513:SF15">
    <property type="entry name" value="NADH DEHYDROGENASE [UBIQUINONE] 1 ALPHA SUBCOMPLEX SUBUNIT 10, MITOCHONDRIAL"/>
    <property type="match status" value="1"/>
</dbReference>
<keyword evidence="15" id="KW-0830">Ubiquinone</keyword>
<dbReference type="GO" id="GO:0006120">
    <property type="term" value="P:mitochondrial electron transport, NADH to ubiquinone"/>
    <property type="evidence" value="ECO:0007669"/>
    <property type="project" value="InterPro"/>
</dbReference>
<evidence type="ECO:0000256" key="10">
    <source>
        <dbReference type="ARBA" id="ARBA00022946"/>
    </source>
</evidence>
<evidence type="ECO:0000256" key="2">
    <source>
        <dbReference type="ARBA" id="ARBA00003195"/>
    </source>
</evidence>
<keyword evidence="8 13" id="KW-0679">Respiratory chain</keyword>
<evidence type="ECO:0000256" key="1">
    <source>
        <dbReference type="ARBA" id="ARBA00001974"/>
    </source>
</evidence>
<feature type="domain" description="Deoxynucleoside kinase" evidence="14">
    <location>
        <begin position="139"/>
        <end position="314"/>
    </location>
</feature>
<dbReference type="PANTHER" id="PTHR10513">
    <property type="entry name" value="DEOXYNUCLEOSIDE KINASE"/>
    <property type="match status" value="1"/>
</dbReference>
<dbReference type="GO" id="GO:0005759">
    <property type="term" value="C:mitochondrial matrix"/>
    <property type="evidence" value="ECO:0007669"/>
    <property type="project" value="UniProtKB-SubCell"/>
</dbReference>
<dbReference type="InterPro" id="IPR031314">
    <property type="entry name" value="DNK_dom"/>
</dbReference>
<keyword evidence="10" id="KW-0809">Transit peptide</keyword>
<comment type="subcellular location">
    <subcellularLocation>
        <location evidence="3 13">Mitochondrion matrix</location>
    </subcellularLocation>
</comment>
<keyword evidence="6 13" id="KW-0813">Transport</keyword>
<evidence type="ECO:0000259" key="14">
    <source>
        <dbReference type="Pfam" id="PF01712"/>
    </source>
</evidence>
<evidence type="ECO:0000256" key="8">
    <source>
        <dbReference type="ARBA" id="ARBA00022660"/>
    </source>
</evidence>
<evidence type="ECO:0000256" key="9">
    <source>
        <dbReference type="ARBA" id="ARBA00022827"/>
    </source>
</evidence>
<evidence type="ECO:0000256" key="13">
    <source>
        <dbReference type="PIRNR" id="PIRNR000543"/>
    </source>
</evidence>
<evidence type="ECO:0000256" key="4">
    <source>
        <dbReference type="ARBA" id="ARBA00008606"/>
    </source>
</evidence>
<dbReference type="Pfam" id="PF01712">
    <property type="entry name" value="dNK"/>
    <property type="match status" value="1"/>
</dbReference>
<evidence type="ECO:0000256" key="12">
    <source>
        <dbReference type="ARBA" id="ARBA00023128"/>
    </source>
</evidence>
<dbReference type="Gene3D" id="3.40.50.300">
    <property type="entry name" value="P-loop containing nucleotide triphosphate hydrolases"/>
    <property type="match status" value="1"/>
</dbReference>
<protein>
    <recommendedName>
        <fullName evidence="5 13">NADH dehydrogenase [ubiquinone] 1 alpha subcomplex subunit 10, mitochondrial</fullName>
    </recommendedName>
</protein>
<keyword evidence="11 13" id="KW-0249">Electron transport</keyword>
<keyword evidence="9 13" id="KW-0274">FAD</keyword>
<keyword evidence="12 13" id="KW-0496">Mitochondrion</keyword>
<dbReference type="SUPFAM" id="SSF52540">
    <property type="entry name" value="P-loop containing nucleoside triphosphate hydrolases"/>
    <property type="match status" value="1"/>
</dbReference>
<comment type="cofactor">
    <cofactor evidence="1 13">
        <name>FAD</name>
        <dbReference type="ChEBI" id="CHEBI:57692"/>
    </cofactor>
</comment>